<comment type="caution">
    <text evidence="2">The sequence shown here is derived from an EMBL/GenBank/DDBJ whole genome shotgun (WGS) entry which is preliminary data.</text>
</comment>
<dbReference type="EMBL" id="JBANQN010000012">
    <property type="protein sequence ID" value="KAK6773920.1"/>
    <property type="molecule type" value="Genomic_DNA"/>
</dbReference>
<gene>
    <name evidence="2" type="ORF">RDI58_029159</name>
</gene>
<dbReference type="Proteomes" id="UP001371456">
    <property type="component" value="Unassembled WGS sequence"/>
</dbReference>
<evidence type="ECO:0000313" key="2">
    <source>
        <dbReference type="EMBL" id="KAK6773920.1"/>
    </source>
</evidence>
<protein>
    <submittedName>
        <fullName evidence="2">Uncharacterized protein</fullName>
    </submittedName>
</protein>
<sequence length="190" mass="21796">MDEGYFCINSNSVGIKDIKDINLKQATMGARVHRYVDCLTDHLIKYCKVASLSNDVDISRIQAYAQTTEDLNNRICTRKDREQRKRAHTMGPYKEPHSAFRPLFHRYPPRPASSISPQVHGPRFDRYSQSRPGHSSSQPESHRQDHFVQIRHPTPLCTQCGKPHTGNVDRVQLYVIIMGRQDILLVCARG</sequence>
<keyword evidence="3" id="KW-1185">Reference proteome</keyword>
<feature type="region of interest" description="Disordered" evidence="1">
    <location>
        <begin position="76"/>
        <end position="144"/>
    </location>
</feature>
<accession>A0AAN8XZC1</accession>
<proteinExistence type="predicted"/>
<reference evidence="2 3" key="1">
    <citation type="submission" date="2024-02" db="EMBL/GenBank/DDBJ databases">
        <title>de novo genome assembly of Solanum bulbocastanum strain 11H21.</title>
        <authorList>
            <person name="Hosaka A.J."/>
        </authorList>
    </citation>
    <scope>NUCLEOTIDE SEQUENCE [LARGE SCALE GENOMIC DNA]</scope>
    <source>
        <tissue evidence="2">Young leaves</tissue>
    </source>
</reference>
<name>A0AAN8XZC1_SOLBU</name>
<feature type="compositionally biased region" description="Polar residues" evidence="1">
    <location>
        <begin position="129"/>
        <end position="139"/>
    </location>
</feature>
<evidence type="ECO:0000256" key="1">
    <source>
        <dbReference type="SAM" id="MobiDB-lite"/>
    </source>
</evidence>
<evidence type="ECO:0000313" key="3">
    <source>
        <dbReference type="Proteomes" id="UP001371456"/>
    </source>
</evidence>
<dbReference type="AlphaFoldDB" id="A0AAN8XZC1"/>
<organism evidence="2 3">
    <name type="scientific">Solanum bulbocastanum</name>
    <name type="common">Wild potato</name>
    <dbReference type="NCBI Taxonomy" id="147425"/>
    <lineage>
        <taxon>Eukaryota</taxon>
        <taxon>Viridiplantae</taxon>
        <taxon>Streptophyta</taxon>
        <taxon>Embryophyta</taxon>
        <taxon>Tracheophyta</taxon>
        <taxon>Spermatophyta</taxon>
        <taxon>Magnoliopsida</taxon>
        <taxon>eudicotyledons</taxon>
        <taxon>Gunneridae</taxon>
        <taxon>Pentapetalae</taxon>
        <taxon>asterids</taxon>
        <taxon>lamiids</taxon>
        <taxon>Solanales</taxon>
        <taxon>Solanaceae</taxon>
        <taxon>Solanoideae</taxon>
        <taxon>Solaneae</taxon>
        <taxon>Solanum</taxon>
    </lineage>
</organism>